<evidence type="ECO:0000256" key="2">
    <source>
        <dbReference type="ARBA" id="ARBA00022723"/>
    </source>
</evidence>
<keyword evidence="4" id="KW-0862">Zinc</keyword>
<comment type="subcellular location">
    <subcellularLocation>
        <location evidence="1">Nucleus</location>
    </subcellularLocation>
</comment>
<dbReference type="InterPro" id="IPR012337">
    <property type="entry name" value="RNaseH-like_sf"/>
</dbReference>
<dbReference type="PANTHER" id="PTHR46481:SF10">
    <property type="entry name" value="ZINC FINGER BED DOMAIN-CONTAINING PROTEIN 39"/>
    <property type="match status" value="1"/>
</dbReference>
<evidence type="ECO:0000256" key="4">
    <source>
        <dbReference type="ARBA" id="ARBA00022833"/>
    </source>
</evidence>
<dbReference type="InterPro" id="IPR008906">
    <property type="entry name" value="HATC_C_dom"/>
</dbReference>
<evidence type="ECO:0000256" key="6">
    <source>
        <dbReference type="ARBA" id="ARBA00023242"/>
    </source>
</evidence>
<dbReference type="InterPro" id="IPR025525">
    <property type="entry name" value="hAT-like_transposase_RNase-H"/>
</dbReference>
<comment type="caution">
    <text evidence="10">The sequence shown here is derived from an EMBL/GenBank/DDBJ whole genome shotgun (WGS) entry which is preliminary data.</text>
</comment>
<feature type="region of interest" description="Disordered" evidence="7">
    <location>
        <begin position="1"/>
        <end position="26"/>
    </location>
</feature>
<evidence type="ECO:0000256" key="7">
    <source>
        <dbReference type="SAM" id="MobiDB-lite"/>
    </source>
</evidence>
<evidence type="ECO:0000256" key="1">
    <source>
        <dbReference type="ARBA" id="ARBA00004123"/>
    </source>
</evidence>
<keyword evidence="11" id="KW-1185">Reference proteome</keyword>
<gene>
    <name evidence="10" type="ORF">PVAP13_2KG310802</name>
</gene>
<feature type="compositionally biased region" description="Acidic residues" evidence="7">
    <location>
        <begin position="16"/>
        <end position="26"/>
    </location>
</feature>
<evidence type="ECO:0000259" key="8">
    <source>
        <dbReference type="Pfam" id="PF05699"/>
    </source>
</evidence>
<dbReference type="SUPFAM" id="SSF53098">
    <property type="entry name" value="Ribonuclease H-like"/>
    <property type="match status" value="1"/>
</dbReference>
<proteinExistence type="predicted"/>
<keyword evidence="6" id="KW-0539">Nucleus</keyword>
<keyword evidence="2" id="KW-0479">Metal-binding</keyword>
<dbReference type="GO" id="GO:0046983">
    <property type="term" value="F:protein dimerization activity"/>
    <property type="evidence" value="ECO:0007669"/>
    <property type="project" value="InterPro"/>
</dbReference>
<dbReference type="PANTHER" id="PTHR46481">
    <property type="entry name" value="ZINC FINGER BED DOMAIN-CONTAINING PROTEIN 4"/>
    <property type="match status" value="1"/>
</dbReference>
<dbReference type="Proteomes" id="UP000823388">
    <property type="component" value="Chromosome 2K"/>
</dbReference>
<accession>A0A8T0W4I7</accession>
<feature type="domain" description="HAT C-terminal dimerisation" evidence="8">
    <location>
        <begin position="512"/>
        <end position="594"/>
    </location>
</feature>
<dbReference type="SMART" id="SM00614">
    <property type="entry name" value="ZnF_BED"/>
    <property type="match status" value="1"/>
</dbReference>
<keyword evidence="5" id="KW-0238">DNA-binding</keyword>
<evidence type="ECO:0000313" key="11">
    <source>
        <dbReference type="Proteomes" id="UP000823388"/>
    </source>
</evidence>
<sequence>MAGEDEYPLHSSDSQADPDELELEDDDDIRADAAALFGIDVSDGNIQNNVIDVDAGDAGGGAAATAVAGACSTDTHGTSSSGKHKSRVWADFKEVKENDVRIAAIYNMCGKRLSARSCSGTGHLIMHQSSCRKKTDHAHKVQSRLALNRDGFHNWVYDPAVARTELCRLIARLDLPLGIGDSQGWEDYITRAHNPRFSKELQKRVIGFRLIEAKHSGENIADRIASVVEFGLIDKIFAVTLDNASSNAKAMETLTPMFFGYLVSDPAPTPSDPNKRKYCLVYQRCACHIINFIVKSDFGTAINFLNSSNQRIALFKEYCNAKGDIFSVFHLMPYKDIFSVFINSHYGSELLSRYHWLVAEKVMEFLELFYDSIVVLSGVYYPTSPLVLNIVAPMKLKFLKYWEDIPLLYSYAFILDPRAKMKGFFNVLQLLANTTGASYSAYYGDVKSELYKLIAKYETKFGAARSQRVPQPSAHSGKKKQAWAKIFADNTGSGVVGPPPVSSSSSSSAVSELSAYLDSDCVTVYDDDFDLLLWWRDHKLTYPILSIMARDIMSVPVSTVSSESCFSLTGRILEDRRRRLSPENVEMLTYIKDWELGARREQHDVEDTELEQAFENMYLDEEEGTGGGGADADAVS</sequence>
<keyword evidence="3" id="KW-0863">Zinc-finger</keyword>
<evidence type="ECO:0000256" key="5">
    <source>
        <dbReference type="ARBA" id="ARBA00023125"/>
    </source>
</evidence>
<organism evidence="10 11">
    <name type="scientific">Panicum virgatum</name>
    <name type="common">Blackwell switchgrass</name>
    <dbReference type="NCBI Taxonomy" id="38727"/>
    <lineage>
        <taxon>Eukaryota</taxon>
        <taxon>Viridiplantae</taxon>
        <taxon>Streptophyta</taxon>
        <taxon>Embryophyta</taxon>
        <taxon>Tracheophyta</taxon>
        <taxon>Spermatophyta</taxon>
        <taxon>Magnoliopsida</taxon>
        <taxon>Liliopsida</taxon>
        <taxon>Poales</taxon>
        <taxon>Poaceae</taxon>
        <taxon>PACMAD clade</taxon>
        <taxon>Panicoideae</taxon>
        <taxon>Panicodae</taxon>
        <taxon>Paniceae</taxon>
        <taxon>Panicinae</taxon>
        <taxon>Panicum</taxon>
        <taxon>Panicum sect. Hiantes</taxon>
    </lineage>
</organism>
<protein>
    <recommendedName>
        <fullName evidence="12">Transposase</fullName>
    </recommendedName>
</protein>
<dbReference type="AlphaFoldDB" id="A0A8T0W4I7"/>
<dbReference type="Pfam" id="PF05699">
    <property type="entry name" value="Dimer_Tnp_hAT"/>
    <property type="match status" value="1"/>
</dbReference>
<dbReference type="InterPro" id="IPR052035">
    <property type="entry name" value="ZnF_BED_domain_contain"/>
</dbReference>
<dbReference type="GO" id="GO:0003677">
    <property type="term" value="F:DNA binding"/>
    <property type="evidence" value="ECO:0007669"/>
    <property type="project" value="UniProtKB-KW"/>
</dbReference>
<evidence type="ECO:0000313" key="10">
    <source>
        <dbReference type="EMBL" id="KAG2643242.1"/>
    </source>
</evidence>
<evidence type="ECO:0000256" key="3">
    <source>
        <dbReference type="ARBA" id="ARBA00022771"/>
    </source>
</evidence>
<evidence type="ECO:0000259" key="9">
    <source>
        <dbReference type="Pfam" id="PF14372"/>
    </source>
</evidence>
<reference evidence="10" key="1">
    <citation type="submission" date="2020-05" db="EMBL/GenBank/DDBJ databases">
        <title>WGS assembly of Panicum virgatum.</title>
        <authorList>
            <person name="Lovell J.T."/>
            <person name="Jenkins J."/>
            <person name="Shu S."/>
            <person name="Juenger T.E."/>
            <person name="Schmutz J."/>
        </authorList>
    </citation>
    <scope>NUCLEOTIDE SEQUENCE</scope>
    <source>
        <strain evidence="10">AP13</strain>
    </source>
</reference>
<name>A0A8T0W4I7_PANVG</name>
<evidence type="ECO:0008006" key="12">
    <source>
        <dbReference type="Google" id="ProtNLM"/>
    </source>
</evidence>
<feature type="domain" description="hAT-like transposase RNase-H fold" evidence="9">
    <location>
        <begin position="385"/>
        <end position="457"/>
    </location>
</feature>
<dbReference type="Pfam" id="PF14372">
    <property type="entry name" value="hAT-like_RNase-H"/>
    <property type="match status" value="1"/>
</dbReference>
<dbReference type="EMBL" id="CM029039">
    <property type="protein sequence ID" value="KAG2643242.1"/>
    <property type="molecule type" value="Genomic_DNA"/>
</dbReference>